<dbReference type="PROSITE" id="PS51120">
    <property type="entry name" value="LDLRB"/>
    <property type="match status" value="2"/>
</dbReference>
<feature type="domain" description="EGF-like" evidence="14">
    <location>
        <begin position="259"/>
        <end position="298"/>
    </location>
</feature>
<dbReference type="PROSITE" id="PS01187">
    <property type="entry name" value="EGF_CA"/>
    <property type="match status" value="1"/>
</dbReference>
<dbReference type="PANTHER" id="PTHR46513">
    <property type="entry name" value="VITELLOGENIN RECEPTOR-LIKE PROTEIN-RELATED-RELATED"/>
    <property type="match status" value="1"/>
</dbReference>
<feature type="domain" description="Nidogen G2 beta-barrel" evidence="15">
    <location>
        <begin position="302"/>
        <end position="521"/>
    </location>
</feature>
<dbReference type="SUPFAM" id="SSF63825">
    <property type="entry name" value="YWTD domain"/>
    <property type="match status" value="1"/>
</dbReference>
<dbReference type="GO" id="GO:0005886">
    <property type="term" value="C:plasma membrane"/>
    <property type="evidence" value="ECO:0007669"/>
    <property type="project" value="TreeGrafter"/>
</dbReference>
<feature type="region of interest" description="Disordered" evidence="12">
    <location>
        <begin position="537"/>
        <end position="614"/>
    </location>
</feature>
<dbReference type="Pfam" id="PF00058">
    <property type="entry name" value="Ldl_recept_b"/>
    <property type="match status" value="2"/>
</dbReference>
<dbReference type="GO" id="GO:0017147">
    <property type="term" value="F:Wnt-protein binding"/>
    <property type="evidence" value="ECO:0007669"/>
    <property type="project" value="TreeGrafter"/>
</dbReference>
<dbReference type="PROSITE" id="PS50026">
    <property type="entry name" value="EGF_3"/>
    <property type="match status" value="1"/>
</dbReference>
<keyword evidence="5 13" id="KW-0732">Signal</keyword>
<feature type="chain" id="PRO_5029878849" evidence="13">
    <location>
        <begin position="22"/>
        <end position="1323"/>
    </location>
</feature>
<dbReference type="InterPro" id="IPR000152">
    <property type="entry name" value="EGF-type_Asp/Asn_hydroxyl_site"/>
</dbReference>
<evidence type="ECO:0000256" key="7">
    <source>
        <dbReference type="ARBA" id="ARBA00022837"/>
    </source>
</evidence>
<protein>
    <submittedName>
        <fullName evidence="16">Uncharacterized protein</fullName>
    </submittedName>
</protein>
<dbReference type="InterPro" id="IPR050778">
    <property type="entry name" value="Cueball_EGF_LRP_Nidogen"/>
</dbReference>
<keyword evidence="6" id="KW-0677">Repeat</keyword>
<evidence type="ECO:0000256" key="6">
    <source>
        <dbReference type="ARBA" id="ARBA00022737"/>
    </source>
</evidence>
<keyword evidence="3" id="KW-0272">Extracellular matrix</keyword>
<dbReference type="RefSeq" id="XP_066911017.1">
    <property type="nucleotide sequence ID" value="XM_067054916.1"/>
</dbReference>
<feature type="repeat" description="LDL-receptor class B" evidence="11">
    <location>
        <begin position="1137"/>
        <end position="1179"/>
    </location>
</feature>
<evidence type="ECO:0000259" key="15">
    <source>
        <dbReference type="PROSITE" id="PS50993"/>
    </source>
</evidence>
<feature type="compositionally biased region" description="Low complexity" evidence="12">
    <location>
        <begin position="694"/>
        <end position="791"/>
    </location>
</feature>
<evidence type="ECO:0000256" key="3">
    <source>
        <dbReference type="ARBA" id="ARBA00022530"/>
    </source>
</evidence>
<feature type="signal peptide" evidence="13">
    <location>
        <begin position="1"/>
        <end position="21"/>
    </location>
</feature>
<evidence type="ECO:0000256" key="12">
    <source>
        <dbReference type="SAM" id="MobiDB-lite"/>
    </source>
</evidence>
<dbReference type="InterPro" id="IPR000742">
    <property type="entry name" value="EGF"/>
</dbReference>
<feature type="repeat" description="LDL-receptor class B" evidence="11">
    <location>
        <begin position="1180"/>
        <end position="1225"/>
    </location>
</feature>
<evidence type="ECO:0000256" key="11">
    <source>
        <dbReference type="PROSITE-ProRule" id="PRU00461"/>
    </source>
</evidence>
<dbReference type="FunFam" id="2.10.25.10:FF:000038">
    <property type="entry name" value="Fibrillin 2"/>
    <property type="match status" value="1"/>
</dbReference>
<evidence type="ECO:0000313" key="16">
    <source>
        <dbReference type="EnsemblMetazoa" id="CLYHEMP016432.1"/>
    </source>
</evidence>
<organism evidence="16 17">
    <name type="scientific">Clytia hemisphaerica</name>
    <dbReference type="NCBI Taxonomy" id="252671"/>
    <lineage>
        <taxon>Eukaryota</taxon>
        <taxon>Metazoa</taxon>
        <taxon>Cnidaria</taxon>
        <taxon>Hydrozoa</taxon>
        <taxon>Hydroidolina</taxon>
        <taxon>Leptothecata</taxon>
        <taxon>Obeliida</taxon>
        <taxon>Clytiidae</taxon>
        <taxon>Clytia</taxon>
    </lineage>
</organism>
<evidence type="ECO:0000256" key="4">
    <source>
        <dbReference type="ARBA" id="ARBA00022536"/>
    </source>
</evidence>
<feature type="region of interest" description="Disordered" evidence="12">
    <location>
        <begin position="694"/>
        <end position="798"/>
    </location>
</feature>
<dbReference type="FunFam" id="2.120.10.30:FF:000241">
    <property type="entry name" value="Low-density lipoprotein receptor-related protein 6"/>
    <property type="match status" value="1"/>
</dbReference>
<dbReference type="InterPro" id="IPR001881">
    <property type="entry name" value="EGF-like_Ca-bd_dom"/>
</dbReference>
<feature type="region of interest" description="Disordered" evidence="12">
    <location>
        <begin position="813"/>
        <end position="1010"/>
    </location>
</feature>
<dbReference type="SMART" id="SM00179">
    <property type="entry name" value="EGF_CA"/>
    <property type="match status" value="1"/>
</dbReference>
<dbReference type="PROSITE" id="PS00010">
    <property type="entry name" value="ASX_HYDROXYL"/>
    <property type="match status" value="1"/>
</dbReference>
<dbReference type="InterPro" id="IPR000033">
    <property type="entry name" value="LDLR_classB_rpt"/>
</dbReference>
<keyword evidence="17" id="KW-1185">Reference proteome</keyword>
<feature type="compositionally biased region" description="Polar residues" evidence="12">
    <location>
        <begin position="1001"/>
        <end position="1010"/>
    </location>
</feature>
<name>A0A7M5X1U3_9CNID</name>
<evidence type="ECO:0000256" key="13">
    <source>
        <dbReference type="SAM" id="SignalP"/>
    </source>
</evidence>
<dbReference type="PROSITE" id="PS50993">
    <property type="entry name" value="NIDOGEN_G2"/>
    <property type="match status" value="1"/>
</dbReference>
<feature type="compositionally biased region" description="Low complexity" evidence="12">
    <location>
        <begin position="826"/>
        <end position="871"/>
    </location>
</feature>
<dbReference type="GO" id="GO:0060070">
    <property type="term" value="P:canonical Wnt signaling pathway"/>
    <property type="evidence" value="ECO:0007669"/>
    <property type="project" value="TreeGrafter"/>
</dbReference>
<accession>A0A7M5X1U3</accession>
<feature type="compositionally biased region" description="Low complexity" evidence="12">
    <location>
        <begin position="537"/>
        <end position="603"/>
    </location>
</feature>
<keyword evidence="7" id="KW-0106">Calcium</keyword>
<dbReference type="Pfam" id="PF12947">
    <property type="entry name" value="EGF_3"/>
    <property type="match status" value="1"/>
</dbReference>
<feature type="compositionally biased region" description="Polar residues" evidence="12">
    <location>
        <begin position="872"/>
        <end position="884"/>
    </location>
</feature>
<dbReference type="SUPFAM" id="SSF57196">
    <property type="entry name" value="EGF/Laminin"/>
    <property type="match status" value="1"/>
</dbReference>
<dbReference type="OrthoDB" id="9990982at2759"/>
<keyword evidence="8" id="KW-1015">Disulfide bond</keyword>
<evidence type="ECO:0000313" key="17">
    <source>
        <dbReference type="Proteomes" id="UP000594262"/>
    </source>
</evidence>
<dbReference type="GO" id="GO:0042813">
    <property type="term" value="F:Wnt receptor activity"/>
    <property type="evidence" value="ECO:0007669"/>
    <property type="project" value="TreeGrafter"/>
</dbReference>
<dbReference type="SUPFAM" id="SSF54511">
    <property type="entry name" value="GFP-like"/>
    <property type="match status" value="1"/>
</dbReference>
<dbReference type="InterPro" id="IPR006605">
    <property type="entry name" value="G2_nidogen/fibulin_G2F"/>
</dbReference>
<sequence>MVKKILHLIVLLLVIVDQRWCIEEDFESEFDNTHQRFTVDVPIILYGKSYTEFHVHSHGLVILGENFDGEITSHLFDSISLISPYYYSNYNLRKVKVEISSQESEGITKDVKTHFSKYQSFNALQVVTVQWESYAFFDDGTPDITVILEIASDPQRSFSRITYKKDANDFDYESFRDLIEFNEKLIGFSAGDGKRFYKKDSELYLGEDFYTDVLIGQGVRTTPSSGVCLYLIGEKKDSGNNEVMLPDRQVDPDTNKLQDIDECQREDICHPQANCINLSPGYQCECKTGYIGDGKTCVNKLDGIILEGTVSGNVNGISFPSNAKRTVIAKVDLIIGTIKPLDEKLKNIFSTLTSLHGAVSWLFADSASPNMTNGYAETKGYLESTTTIIFNNDGEYRLDIHETFKGFVDGKVSMETRIDGKLPSIGVMIGAATISEPVDYAEGKVEMSYATSMKNGNTTIVDLQVERVINFKAGESSNDVGPKNLLIDVKTNSYSEESSFNTANTASLSHRIETTTTTTTTTTPTTDTSNTTTVSTIAANNTSENSTSETTTAPEDTTNSNTTVSTTSTTMTNTNQTISTTVQTETTNGTKESSTNATETSTTEDPKTFGNSTTEVSLTTQTTNTSNITTTNEIMTTATTITTQQQTNETETSTTQAMTTATPVVTASTNNSVSLGSGNFSMTTSATNQTTYATNQTTSKANQTTSATNQTTSASNQTTSASNQTTSAANQTTPATNQTTPATNQTTVATNQTTSATNQTTSATNQTTSVTNHTTSATNQTTSAANQTTSTDETKSTQNITTTVATLQTNGTLPLNETSTESGNVSTATTTLTTSSTNGRTQSTMSTISDSSTTSSLTSTLSTRTEDLTTTMRPASTSQSLTTGTDFSTTKSSDASTTTSTFSESSTTDGVNTETSTMTSGGSTTVTTASNTISSTTAMMANRTENTTAPGNLVSRMPTTEGSTSQQPSEGDSTTTTESNAIISTTSDPLGGLKPAGGGTTTTESPRVSSNAIEVTSTGFETTGQPPTLIPKLEVDYQPDETFYNNPKPKKYLLVAQSGTIKRIDLEGRLSSLTYAFKSKQLNYLVDVEYDCLMENIYFTDVVDGYIGKISTNSPSHQVLFQGLAFPEGIAVDWIGRRIYWTESKSRQISVGFLDGSKSVVLFKDDIYQPRDILCDPNEGKIYWTDWNYFYPKIEVADMSGRNRRVLLDYRDVNQPNGLTLDYKRNRLCWTDYKFLHVACMKLDGPKKVEIISKTVLHPFSVTNSDSILYWTDWQSDKIQRQSIETNKRLPAIKPGLLRDGRMYGVRYVEGCPDKRDNKVWLL</sequence>
<dbReference type="InterPro" id="IPR018097">
    <property type="entry name" value="EGF_Ca-bd_CS"/>
</dbReference>
<keyword evidence="2" id="KW-0964">Secreted</keyword>
<evidence type="ECO:0000259" key="14">
    <source>
        <dbReference type="PROSITE" id="PS50026"/>
    </source>
</evidence>
<evidence type="ECO:0000256" key="8">
    <source>
        <dbReference type="ARBA" id="ARBA00023157"/>
    </source>
</evidence>
<dbReference type="GeneID" id="136798323"/>
<dbReference type="PROSITE" id="PS01186">
    <property type="entry name" value="EGF_2"/>
    <property type="match status" value="1"/>
</dbReference>
<dbReference type="CDD" id="cd00054">
    <property type="entry name" value="EGF_CA"/>
    <property type="match status" value="1"/>
</dbReference>
<feature type="compositionally biased region" description="Low complexity" evidence="12">
    <location>
        <begin position="885"/>
        <end position="937"/>
    </location>
</feature>
<dbReference type="EnsemblMetazoa" id="CLYHEMT016432.1">
    <property type="protein sequence ID" value="CLYHEMP016432.1"/>
    <property type="gene ID" value="CLYHEMG016432"/>
</dbReference>
<evidence type="ECO:0000256" key="1">
    <source>
        <dbReference type="ARBA" id="ARBA00004498"/>
    </source>
</evidence>
<evidence type="ECO:0000256" key="5">
    <source>
        <dbReference type="ARBA" id="ARBA00022729"/>
    </source>
</evidence>
<proteinExistence type="predicted"/>
<feature type="compositionally biased region" description="Polar residues" evidence="12">
    <location>
        <begin position="813"/>
        <end position="825"/>
    </location>
</feature>
<dbReference type="PANTHER" id="PTHR46513:SF6">
    <property type="entry name" value="NIDOGEN-1"/>
    <property type="match status" value="1"/>
</dbReference>
<dbReference type="SMART" id="SM00181">
    <property type="entry name" value="EGF"/>
    <property type="match status" value="1"/>
</dbReference>
<dbReference type="Gene3D" id="2.120.10.30">
    <property type="entry name" value="TolB, C-terminal domain"/>
    <property type="match status" value="1"/>
</dbReference>
<keyword evidence="4 10" id="KW-0245">EGF-like domain</keyword>
<comment type="caution">
    <text evidence="10">Lacks conserved residue(s) required for the propagation of feature annotation.</text>
</comment>
<dbReference type="InterPro" id="IPR011042">
    <property type="entry name" value="6-blade_b-propeller_TolB-like"/>
</dbReference>
<feature type="compositionally biased region" description="Polar residues" evidence="12">
    <location>
        <begin position="957"/>
        <end position="988"/>
    </location>
</feature>
<dbReference type="SMART" id="SM00135">
    <property type="entry name" value="LY"/>
    <property type="match status" value="4"/>
</dbReference>
<reference evidence="16" key="1">
    <citation type="submission" date="2021-01" db="UniProtKB">
        <authorList>
            <consortium name="EnsemblMetazoa"/>
        </authorList>
    </citation>
    <scope>IDENTIFICATION</scope>
</reference>
<evidence type="ECO:0000256" key="2">
    <source>
        <dbReference type="ARBA" id="ARBA00022525"/>
    </source>
</evidence>
<dbReference type="InterPro" id="IPR009017">
    <property type="entry name" value="GFP"/>
</dbReference>
<keyword evidence="9" id="KW-0325">Glycoprotein</keyword>
<dbReference type="GO" id="GO:0005509">
    <property type="term" value="F:calcium ion binding"/>
    <property type="evidence" value="ECO:0007669"/>
    <property type="project" value="InterPro"/>
</dbReference>
<comment type="subcellular location">
    <subcellularLocation>
        <location evidence="1">Secreted</location>
        <location evidence="1">Extracellular space</location>
        <location evidence="1">Extracellular matrix</location>
    </subcellularLocation>
</comment>
<evidence type="ECO:0000256" key="10">
    <source>
        <dbReference type="PROSITE-ProRule" id="PRU00076"/>
    </source>
</evidence>
<evidence type="ECO:0000256" key="9">
    <source>
        <dbReference type="ARBA" id="ARBA00023180"/>
    </source>
</evidence>
<dbReference type="Gene3D" id="2.40.155.10">
    <property type="entry name" value="Green fluorescent protein"/>
    <property type="match status" value="1"/>
</dbReference>
<dbReference type="InterPro" id="IPR024731">
    <property type="entry name" value="NELL2-like_EGF"/>
</dbReference>
<dbReference type="Proteomes" id="UP000594262">
    <property type="component" value="Unplaced"/>
</dbReference>